<dbReference type="GO" id="GO:0003723">
    <property type="term" value="F:RNA binding"/>
    <property type="evidence" value="ECO:0007669"/>
    <property type="project" value="InterPro"/>
</dbReference>
<dbReference type="Pfam" id="PF20431">
    <property type="entry name" value="E_motif"/>
    <property type="match status" value="1"/>
</dbReference>
<dbReference type="PANTHER" id="PTHR47926">
    <property type="entry name" value="PENTATRICOPEPTIDE REPEAT-CONTAINING PROTEIN"/>
    <property type="match status" value="1"/>
</dbReference>
<comment type="caution">
    <text evidence="3">The sequence shown here is derived from an EMBL/GenBank/DDBJ whole genome shotgun (WGS) entry which is preliminary data.</text>
</comment>
<dbReference type="NCBIfam" id="TIGR00756">
    <property type="entry name" value="PPR"/>
    <property type="match status" value="1"/>
</dbReference>
<dbReference type="PANTHER" id="PTHR47926:SF518">
    <property type="entry name" value="(WILD MALAYSIAN BANANA) HYPOTHETICAL PROTEIN"/>
    <property type="match status" value="1"/>
</dbReference>
<evidence type="ECO:0000256" key="2">
    <source>
        <dbReference type="PROSITE-ProRule" id="PRU00708"/>
    </source>
</evidence>
<organism evidence="3 4">
    <name type="scientific">Arachis hypogaea</name>
    <name type="common">Peanut</name>
    <dbReference type="NCBI Taxonomy" id="3818"/>
    <lineage>
        <taxon>Eukaryota</taxon>
        <taxon>Viridiplantae</taxon>
        <taxon>Streptophyta</taxon>
        <taxon>Embryophyta</taxon>
        <taxon>Tracheophyta</taxon>
        <taxon>Spermatophyta</taxon>
        <taxon>Magnoliopsida</taxon>
        <taxon>eudicotyledons</taxon>
        <taxon>Gunneridae</taxon>
        <taxon>Pentapetalae</taxon>
        <taxon>rosids</taxon>
        <taxon>fabids</taxon>
        <taxon>Fabales</taxon>
        <taxon>Fabaceae</taxon>
        <taxon>Papilionoideae</taxon>
        <taxon>50 kb inversion clade</taxon>
        <taxon>dalbergioids sensu lato</taxon>
        <taxon>Dalbergieae</taxon>
        <taxon>Pterocarpus clade</taxon>
        <taxon>Arachis</taxon>
    </lineage>
</organism>
<keyword evidence="1" id="KW-0677">Repeat</keyword>
<dbReference type="Pfam" id="PF01535">
    <property type="entry name" value="PPR"/>
    <property type="match status" value="1"/>
</dbReference>
<dbReference type="InterPro" id="IPR011990">
    <property type="entry name" value="TPR-like_helical_dom_sf"/>
</dbReference>
<dbReference type="EMBL" id="SDMP01000003">
    <property type="protein sequence ID" value="RYR64727.1"/>
    <property type="molecule type" value="Genomic_DNA"/>
</dbReference>
<dbReference type="InterPro" id="IPR046848">
    <property type="entry name" value="E_motif"/>
</dbReference>
<dbReference type="GO" id="GO:0009451">
    <property type="term" value="P:RNA modification"/>
    <property type="evidence" value="ECO:0007669"/>
    <property type="project" value="InterPro"/>
</dbReference>
<dbReference type="PROSITE" id="PS51375">
    <property type="entry name" value="PPR"/>
    <property type="match status" value="1"/>
</dbReference>
<name>A0A445DNH9_ARAHY</name>
<evidence type="ECO:0008006" key="5">
    <source>
        <dbReference type="Google" id="ProtNLM"/>
    </source>
</evidence>
<sequence length="271" mass="30349">MRVAERSKRDCKHVLGGYAGKVLDGLPDRRGGIDSVSKVFDRMPVRDVLSWSTVIAGNAQNEARFLYFVKHSPYLCIPCSVQNGKFDQGRMIFRQMLKDKVKPMHDSFSSVIQALCSLDFPQCIFDKIEANNMVSWTAIIMGCAMHGHALDTLSLFEQMLMDGVEPDYVAFMAVLTACSRAGLTCLAELEDWRKPMTSASVWLTLLAACRPHKNVELAEKVLDKIILVDPENIGANTSMSNIYFSAQGWKDASKLRIYMRKRGLKKIPACS</sequence>
<evidence type="ECO:0000313" key="3">
    <source>
        <dbReference type="EMBL" id="RYR64727.1"/>
    </source>
</evidence>
<dbReference type="Gene3D" id="1.25.40.10">
    <property type="entry name" value="Tetratricopeptide repeat domain"/>
    <property type="match status" value="2"/>
</dbReference>
<dbReference type="AlphaFoldDB" id="A0A445DNH9"/>
<reference evidence="3 4" key="1">
    <citation type="submission" date="2019-01" db="EMBL/GenBank/DDBJ databases">
        <title>Sequencing of cultivated peanut Arachis hypogaea provides insights into genome evolution and oil improvement.</title>
        <authorList>
            <person name="Chen X."/>
        </authorList>
    </citation>
    <scope>NUCLEOTIDE SEQUENCE [LARGE SCALE GENOMIC DNA]</scope>
    <source>
        <strain evidence="4">cv. Fuhuasheng</strain>
        <tissue evidence="3">Leaves</tissue>
    </source>
</reference>
<dbReference type="Proteomes" id="UP000289738">
    <property type="component" value="Chromosome A03"/>
</dbReference>
<evidence type="ECO:0000256" key="1">
    <source>
        <dbReference type="ARBA" id="ARBA00022737"/>
    </source>
</evidence>
<dbReference type="InterPro" id="IPR046960">
    <property type="entry name" value="PPR_At4g14850-like_plant"/>
</dbReference>
<proteinExistence type="predicted"/>
<dbReference type="InterPro" id="IPR002885">
    <property type="entry name" value="PPR_rpt"/>
</dbReference>
<protein>
    <recommendedName>
        <fullName evidence="5">Pentatricopeptide repeat-containing protein</fullName>
    </recommendedName>
</protein>
<feature type="repeat" description="PPR" evidence="2">
    <location>
        <begin position="132"/>
        <end position="166"/>
    </location>
</feature>
<evidence type="ECO:0000313" key="4">
    <source>
        <dbReference type="Proteomes" id="UP000289738"/>
    </source>
</evidence>
<gene>
    <name evidence="3" type="ORF">Ahy_A03g010787</name>
</gene>
<accession>A0A445DNH9</accession>
<keyword evidence="4" id="KW-1185">Reference proteome</keyword>